<proteinExistence type="predicted"/>
<feature type="non-terminal residue" evidence="1">
    <location>
        <position position="1"/>
    </location>
</feature>
<accession>A0A232EN26</accession>
<gene>
    <name evidence="1" type="ORF">TSAR_010987</name>
</gene>
<evidence type="ECO:0000313" key="2">
    <source>
        <dbReference type="Proteomes" id="UP000215335"/>
    </source>
</evidence>
<comment type="caution">
    <text evidence="1">The sequence shown here is derived from an EMBL/GenBank/DDBJ whole genome shotgun (WGS) entry which is preliminary data.</text>
</comment>
<sequence>SKQLELEEEQAKRREKDTIRKREKRIKLKEEAIKSKARVPLSILKITTQHSSIPQPPLFTSCTGCRDDC</sequence>
<protein>
    <submittedName>
        <fullName evidence="1">Uncharacterized protein</fullName>
    </submittedName>
</protein>
<evidence type="ECO:0000313" key="1">
    <source>
        <dbReference type="EMBL" id="OXU19750.1"/>
    </source>
</evidence>
<dbReference type="Proteomes" id="UP000215335">
    <property type="component" value="Unassembled WGS sequence"/>
</dbReference>
<dbReference type="EMBL" id="NNAY01003238">
    <property type="protein sequence ID" value="OXU19750.1"/>
    <property type="molecule type" value="Genomic_DNA"/>
</dbReference>
<dbReference type="AlphaFoldDB" id="A0A232EN26"/>
<keyword evidence="2" id="KW-1185">Reference proteome</keyword>
<name>A0A232EN26_9HYME</name>
<reference evidence="1 2" key="1">
    <citation type="journal article" date="2017" name="Curr. Biol.">
        <title>The Evolution of Venom by Co-option of Single-Copy Genes.</title>
        <authorList>
            <person name="Martinson E.O."/>
            <person name="Mrinalini"/>
            <person name="Kelkar Y.D."/>
            <person name="Chang C.H."/>
            <person name="Werren J.H."/>
        </authorList>
    </citation>
    <scope>NUCLEOTIDE SEQUENCE [LARGE SCALE GENOMIC DNA]</scope>
    <source>
        <strain evidence="1 2">Alberta</strain>
        <tissue evidence="1">Whole body</tissue>
    </source>
</reference>
<organism evidence="1 2">
    <name type="scientific">Trichomalopsis sarcophagae</name>
    <dbReference type="NCBI Taxonomy" id="543379"/>
    <lineage>
        <taxon>Eukaryota</taxon>
        <taxon>Metazoa</taxon>
        <taxon>Ecdysozoa</taxon>
        <taxon>Arthropoda</taxon>
        <taxon>Hexapoda</taxon>
        <taxon>Insecta</taxon>
        <taxon>Pterygota</taxon>
        <taxon>Neoptera</taxon>
        <taxon>Endopterygota</taxon>
        <taxon>Hymenoptera</taxon>
        <taxon>Apocrita</taxon>
        <taxon>Proctotrupomorpha</taxon>
        <taxon>Chalcidoidea</taxon>
        <taxon>Pteromalidae</taxon>
        <taxon>Pteromalinae</taxon>
        <taxon>Trichomalopsis</taxon>
    </lineage>
</organism>